<evidence type="ECO:0000256" key="7">
    <source>
        <dbReference type="SAM" id="Phobius"/>
    </source>
</evidence>
<dbReference type="InterPro" id="IPR011577">
    <property type="entry name" value="Cyt_b561_bac/Ni-Hgenase"/>
</dbReference>
<dbReference type="EMBL" id="NRSH01000037">
    <property type="protein sequence ID" value="MBK1726347.1"/>
    <property type="molecule type" value="Genomic_DNA"/>
</dbReference>
<name>A0ABS1E586_9GAMM</name>
<evidence type="ECO:0000256" key="5">
    <source>
        <dbReference type="ARBA" id="ARBA00023136"/>
    </source>
</evidence>
<keyword evidence="3 7" id="KW-0812">Transmembrane</keyword>
<feature type="domain" description="Cytochrome b561 bacterial/Ni-hydrogenase" evidence="8">
    <location>
        <begin position="14"/>
        <end position="220"/>
    </location>
</feature>
<evidence type="ECO:0000256" key="2">
    <source>
        <dbReference type="ARBA" id="ARBA00022475"/>
    </source>
</evidence>
<evidence type="ECO:0000313" key="9">
    <source>
        <dbReference type="EMBL" id="MBK1726347.1"/>
    </source>
</evidence>
<proteinExistence type="predicted"/>
<dbReference type="Gene3D" id="1.20.950.20">
    <property type="entry name" value="Transmembrane di-heme cytochromes, Chain C"/>
    <property type="match status" value="1"/>
</dbReference>
<evidence type="ECO:0000256" key="3">
    <source>
        <dbReference type="ARBA" id="ARBA00022692"/>
    </source>
</evidence>
<dbReference type="PANTHER" id="PTHR30485:SF2">
    <property type="entry name" value="BLL0597 PROTEIN"/>
    <property type="match status" value="1"/>
</dbReference>
<dbReference type="Pfam" id="PF01292">
    <property type="entry name" value="Ni_hydr_CYTB"/>
    <property type="match status" value="1"/>
</dbReference>
<keyword evidence="4 7" id="KW-1133">Transmembrane helix</keyword>
<feature type="transmembrane region" description="Helical" evidence="7">
    <location>
        <begin position="21"/>
        <end position="37"/>
    </location>
</feature>
<sequence>MSESQTPQERSVRVWDPWVRISHWLVAAGFLAAYLSAEEVMALHVWAGYLVATLVLLRVAWGFVGARHARFADFVPSPARLAAYVRDIGRGRERRYLGHNPLGGVMALALLLALASTATTGMMTLGAEEQAGPLRGLYAAQGAGAGLTPIAAARADEDEEAEAYHEAGEEEEGEEAGEALEEVHELSANLTLGLVVLHVLGVAWTSWRERQNLARAMVDGRKRPVAEGDGS</sequence>
<feature type="transmembrane region" description="Helical" evidence="7">
    <location>
        <begin position="43"/>
        <end position="64"/>
    </location>
</feature>
<accession>A0ABS1E586</accession>
<comment type="subcellular location">
    <subcellularLocation>
        <location evidence="1">Cell membrane</location>
        <topology evidence="1">Multi-pass membrane protein</topology>
    </subcellularLocation>
</comment>
<feature type="transmembrane region" description="Helical" evidence="7">
    <location>
        <begin position="102"/>
        <end position="125"/>
    </location>
</feature>
<organism evidence="9 10">
    <name type="scientific">Halorhodospira neutriphila</name>
    <dbReference type="NCBI Taxonomy" id="168379"/>
    <lineage>
        <taxon>Bacteria</taxon>
        <taxon>Pseudomonadati</taxon>
        <taxon>Pseudomonadota</taxon>
        <taxon>Gammaproteobacteria</taxon>
        <taxon>Chromatiales</taxon>
        <taxon>Ectothiorhodospiraceae</taxon>
        <taxon>Halorhodospira</taxon>
    </lineage>
</organism>
<comment type="caution">
    <text evidence="9">The sequence shown here is derived from an EMBL/GenBank/DDBJ whole genome shotgun (WGS) entry which is preliminary data.</text>
</comment>
<evidence type="ECO:0000259" key="8">
    <source>
        <dbReference type="Pfam" id="PF01292"/>
    </source>
</evidence>
<dbReference type="InterPro" id="IPR051542">
    <property type="entry name" value="Hydrogenase_cytochrome"/>
</dbReference>
<dbReference type="RefSeq" id="WP_200257395.1">
    <property type="nucleotide sequence ID" value="NZ_NRSH01000037.1"/>
</dbReference>
<dbReference type="SUPFAM" id="SSF81342">
    <property type="entry name" value="Transmembrane di-heme cytochromes"/>
    <property type="match status" value="1"/>
</dbReference>
<dbReference type="Proteomes" id="UP000738126">
    <property type="component" value="Unassembled WGS sequence"/>
</dbReference>
<keyword evidence="2" id="KW-1003">Cell membrane</keyword>
<evidence type="ECO:0000313" key="10">
    <source>
        <dbReference type="Proteomes" id="UP000738126"/>
    </source>
</evidence>
<feature type="compositionally biased region" description="Acidic residues" evidence="6">
    <location>
        <begin position="168"/>
        <end position="178"/>
    </location>
</feature>
<keyword evidence="5 7" id="KW-0472">Membrane</keyword>
<protein>
    <recommendedName>
        <fullName evidence="8">Cytochrome b561 bacterial/Ni-hydrogenase domain-containing protein</fullName>
    </recommendedName>
</protein>
<evidence type="ECO:0000256" key="1">
    <source>
        <dbReference type="ARBA" id="ARBA00004651"/>
    </source>
</evidence>
<feature type="region of interest" description="Disordered" evidence="6">
    <location>
        <begin position="156"/>
        <end position="178"/>
    </location>
</feature>
<reference evidence="9 10" key="1">
    <citation type="journal article" date="2020" name="Microorganisms">
        <title>Osmotic Adaptation and Compatible Solute Biosynthesis of Phototrophic Bacteria as Revealed from Genome Analyses.</title>
        <authorList>
            <person name="Imhoff J.F."/>
            <person name="Rahn T."/>
            <person name="Kunzel S."/>
            <person name="Keller A."/>
            <person name="Neulinger S.C."/>
        </authorList>
    </citation>
    <scope>NUCLEOTIDE SEQUENCE [LARGE SCALE GENOMIC DNA]</scope>
    <source>
        <strain evidence="9 10">DSM 15116</strain>
    </source>
</reference>
<dbReference type="InterPro" id="IPR016174">
    <property type="entry name" value="Di-haem_cyt_TM"/>
</dbReference>
<keyword evidence="10" id="KW-1185">Reference proteome</keyword>
<gene>
    <name evidence="9" type="ORF">CKO13_04770</name>
</gene>
<evidence type="ECO:0000256" key="4">
    <source>
        <dbReference type="ARBA" id="ARBA00022989"/>
    </source>
</evidence>
<dbReference type="PANTHER" id="PTHR30485">
    <property type="entry name" value="NI/FE-HYDROGENASE 1 B-TYPE CYTOCHROME SUBUNIT"/>
    <property type="match status" value="1"/>
</dbReference>
<evidence type="ECO:0000256" key="6">
    <source>
        <dbReference type="SAM" id="MobiDB-lite"/>
    </source>
</evidence>